<proteinExistence type="predicted"/>
<gene>
    <name evidence="1" type="ORF">LCPAC401_00990</name>
</gene>
<reference evidence="1" key="1">
    <citation type="journal article" date="2019" name="MBio">
        <title>Virus Genomes from Deep Sea Sediments Expand the Ocean Megavirome and Support Independent Origins of Viral Gigantism.</title>
        <authorList>
            <person name="Backstrom D."/>
            <person name="Yutin N."/>
            <person name="Jorgensen S.L."/>
            <person name="Dharamshi J."/>
            <person name="Homa F."/>
            <person name="Zaremba-Niedwiedzka K."/>
            <person name="Spang A."/>
            <person name="Wolf Y.I."/>
            <person name="Koonin E.V."/>
            <person name="Ettema T.J."/>
        </authorList>
    </citation>
    <scope>NUCLEOTIDE SEQUENCE</scope>
</reference>
<dbReference type="EMBL" id="MK500577">
    <property type="protein sequence ID" value="QBK92461.1"/>
    <property type="molecule type" value="Genomic_DNA"/>
</dbReference>
<sequence length="189" mass="22228">MSLKRNAENELQPDKDAKNMKIEAKKYVSKHDGSIDKNYTNIELICFLYEKQSNLIKVNDLAGGEIQEVRGINKFYCYVKYRQYTGEKKCDRFGGRIEKTFAEPEWQYLDCIRKKIFNISTAEWNAQKHESKQWAFAIDPIVIMYVEVMKPLDLIISTMNENEEMITFKQSSIIMCVKMKKDSNSFQLC</sequence>
<accession>A0A481ZCS0</accession>
<evidence type="ECO:0000313" key="1">
    <source>
        <dbReference type="EMBL" id="QBK92461.1"/>
    </source>
</evidence>
<name>A0A481ZCS0_9VIRU</name>
<organism evidence="1">
    <name type="scientific">Pithovirus LCPAC401</name>
    <dbReference type="NCBI Taxonomy" id="2506595"/>
    <lineage>
        <taxon>Viruses</taxon>
        <taxon>Pithoviruses</taxon>
    </lineage>
</organism>
<protein>
    <submittedName>
        <fullName evidence="1">Uncharacterized protein</fullName>
    </submittedName>
</protein>